<dbReference type="Proteomes" id="UP000593836">
    <property type="component" value="Chromosome"/>
</dbReference>
<evidence type="ECO:0000313" key="3">
    <source>
        <dbReference type="Proteomes" id="UP000593836"/>
    </source>
</evidence>
<keyword evidence="1" id="KW-1133">Transmembrane helix</keyword>
<dbReference type="RefSeq" id="WP_194367557.1">
    <property type="nucleotide sequence ID" value="NZ_CP054493.1"/>
</dbReference>
<reference evidence="2 3" key="1">
    <citation type="submission" date="2020-05" db="EMBL/GenBank/DDBJ databases">
        <title>Sulfurimonas marisnigri, sp. nov., and Sulfurimonas baltica, sp. nov., manganese oxide reducing chemolithoautotrophs of the class Epsilonproteobacteria isolated from the pelagic redoxclines of the Black and Baltic Seas and emended description of the genus Sulfurimonas.</title>
        <authorList>
            <person name="Henkel J.V."/>
            <person name="Laudan C."/>
            <person name="Werner J."/>
            <person name="Neu T."/>
            <person name="Plewe S."/>
            <person name="Sproer C."/>
            <person name="Bunk B."/>
            <person name="Schulz-Vogt H.N."/>
        </authorList>
    </citation>
    <scope>NUCLEOTIDE SEQUENCE [LARGE SCALE GENOMIC DNA]</scope>
    <source>
        <strain evidence="2 3">SoZ1</strain>
    </source>
</reference>
<evidence type="ECO:0000256" key="1">
    <source>
        <dbReference type="SAM" id="Phobius"/>
    </source>
</evidence>
<sequence>MQYLAGLVIVGLFFLSMHYFTELTKHQKTLVTLILLAVVLSAIGFNKYSNHQTQSMLNTVMKFNQEKTIKCDGIDVNSSNYTLSIGTYTFIGKEKTPNYGQMISASTCE</sequence>
<organism evidence="2 3">
    <name type="scientific">Candidatus Sulfurimonas marisnigri</name>
    <dbReference type="NCBI Taxonomy" id="2740405"/>
    <lineage>
        <taxon>Bacteria</taxon>
        <taxon>Pseudomonadati</taxon>
        <taxon>Campylobacterota</taxon>
        <taxon>Epsilonproteobacteria</taxon>
        <taxon>Campylobacterales</taxon>
        <taxon>Sulfurimonadaceae</taxon>
        <taxon>Sulfurimonas</taxon>
    </lineage>
</organism>
<feature type="transmembrane region" description="Helical" evidence="1">
    <location>
        <begin position="30"/>
        <end position="48"/>
    </location>
</feature>
<protein>
    <submittedName>
        <fullName evidence="2">Uncharacterized protein</fullName>
    </submittedName>
</protein>
<keyword evidence="1" id="KW-0472">Membrane</keyword>
<dbReference type="AlphaFoldDB" id="A0A7S7M2R1"/>
<evidence type="ECO:0000313" key="2">
    <source>
        <dbReference type="EMBL" id="QOY55518.1"/>
    </source>
</evidence>
<accession>A0A7S7M2R1</accession>
<dbReference type="KEGG" id="smas:HUE87_04595"/>
<keyword evidence="1" id="KW-0812">Transmembrane</keyword>
<name>A0A7S7M2R1_9BACT</name>
<keyword evidence="3" id="KW-1185">Reference proteome</keyword>
<proteinExistence type="predicted"/>
<dbReference type="EMBL" id="CP054493">
    <property type="protein sequence ID" value="QOY55518.1"/>
    <property type="molecule type" value="Genomic_DNA"/>
</dbReference>
<gene>
    <name evidence="2" type="ORF">HUE87_04595</name>
</gene>